<protein>
    <submittedName>
        <fullName evidence="2">Uncharacterized protein</fullName>
    </submittedName>
</protein>
<comment type="caution">
    <text evidence="2">The sequence shown here is derived from an EMBL/GenBank/DDBJ whole genome shotgun (WGS) entry which is preliminary data.</text>
</comment>
<accession>A0ABV4II32</accession>
<organism evidence="2 3">
    <name type="scientific">Comamonas jiangduensis</name>
    <dbReference type="NCBI Taxonomy" id="1194168"/>
    <lineage>
        <taxon>Bacteria</taxon>
        <taxon>Pseudomonadati</taxon>
        <taxon>Pseudomonadota</taxon>
        <taxon>Betaproteobacteria</taxon>
        <taxon>Burkholderiales</taxon>
        <taxon>Comamonadaceae</taxon>
        <taxon>Comamonas</taxon>
    </lineage>
</organism>
<sequence>MLDNATLHNLILTVLYYASPLLLLAGIAGFATSMAMWFIRR</sequence>
<keyword evidence="1" id="KW-0812">Transmembrane</keyword>
<evidence type="ECO:0000313" key="3">
    <source>
        <dbReference type="Proteomes" id="UP001567350"/>
    </source>
</evidence>
<dbReference type="RefSeq" id="WP_370893914.1">
    <property type="nucleotide sequence ID" value="NZ_JBGJLR010000021.1"/>
</dbReference>
<evidence type="ECO:0000313" key="2">
    <source>
        <dbReference type="EMBL" id="MEZ2740816.1"/>
    </source>
</evidence>
<keyword evidence="1" id="KW-0472">Membrane</keyword>
<feature type="transmembrane region" description="Helical" evidence="1">
    <location>
        <begin position="15"/>
        <end position="39"/>
    </location>
</feature>
<proteinExistence type="predicted"/>
<gene>
    <name evidence="2" type="ORF">ACBP88_15415</name>
</gene>
<evidence type="ECO:0000256" key="1">
    <source>
        <dbReference type="SAM" id="Phobius"/>
    </source>
</evidence>
<keyword evidence="1" id="KW-1133">Transmembrane helix</keyword>
<keyword evidence="3" id="KW-1185">Reference proteome</keyword>
<reference evidence="2 3" key="1">
    <citation type="submission" date="2024-08" db="EMBL/GenBank/DDBJ databases">
        <authorList>
            <person name="Feng Z."/>
            <person name="Ronholm J."/>
        </authorList>
    </citation>
    <scope>NUCLEOTIDE SEQUENCE [LARGE SCALE GENOMIC DNA]</scope>
    <source>
        <strain evidence="2 3">4-AB0-8</strain>
    </source>
</reference>
<dbReference type="EMBL" id="JBGJLR010000021">
    <property type="protein sequence ID" value="MEZ2740816.1"/>
    <property type="molecule type" value="Genomic_DNA"/>
</dbReference>
<dbReference type="Proteomes" id="UP001567350">
    <property type="component" value="Unassembled WGS sequence"/>
</dbReference>
<name>A0ABV4II32_9BURK</name>